<dbReference type="InterPro" id="IPR017451">
    <property type="entry name" value="F-box-assoc_interact_dom"/>
</dbReference>
<dbReference type="InterPro" id="IPR013187">
    <property type="entry name" value="F-box-assoc_dom_typ3"/>
</dbReference>
<dbReference type="InterPro" id="IPR036047">
    <property type="entry name" value="F-box-like_dom_sf"/>
</dbReference>
<evidence type="ECO:0000313" key="3">
    <source>
        <dbReference type="Proteomes" id="UP000324897"/>
    </source>
</evidence>
<dbReference type="InterPro" id="IPR050796">
    <property type="entry name" value="SCF_F-box_component"/>
</dbReference>
<dbReference type="Pfam" id="PF08268">
    <property type="entry name" value="FBA_3"/>
    <property type="match status" value="1"/>
</dbReference>
<dbReference type="PANTHER" id="PTHR31672">
    <property type="entry name" value="BNACNNG10540D PROTEIN"/>
    <property type="match status" value="1"/>
</dbReference>
<evidence type="ECO:0000259" key="1">
    <source>
        <dbReference type="Pfam" id="PF08268"/>
    </source>
</evidence>
<dbReference type="NCBIfam" id="TIGR01640">
    <property type="entry name" value="F_box_assoc_1"/>
    <property type="match status" value="1"/>
</dbReference>
<organism evidence="2 3">
    <name type="scientific">Eragrostis curvula</name>
    <name type="common">weeping love grass</name>
    <dbReference type="NCBI Taxonomy" id="38414"/>
    <lineage>
        <taxon>Eukaryota</taxon>
        <taxon>Viridiplantae</taxon>
        <taxon>Streptophyta</taxon>
        <taxon>Embryophyta</taxon>
        <taxon>Tracheophyta</taxon>
        <taxon>Spermatophyta</taxon>
        <taxon>Magnoliopsida</taxon>
        <taxon>Liliopsida</taxon>
        <taxon>Poales</taxon>
        <taxon>Poaceae</taxon>
        <taxon>PACMAD clade</taxon>
        <taxon>Chloridoideae</taxon>
        <taxon>Eragrostideae</taxon>
        <taxon>Eragrostidinae</taxon>
        <taxon>Eragrostis</taxon>
    </lineage>
</organism>
<dbReference type="PANTHER" id="PTHR31672:SF13">
    <property type="entry name" value="F-BOX PROTEIN CPR30-LIKE"/>
    <property type="match status" value="1"/>
</dbReference>
<dbReference type="Gramene" id="TVU19239">
    <property type="protein sequence ID" value="TVU19239"/>
    <property type="gene ID" value="EJB05_35378"/>
</dbReference>
<dbReference type="Proteomes" id="UP000324897">
    <property type="component" value="Chromosome 7"/>
</dbReference>
<dbReference type="AlphaFoldDB" id="A0A5J9U6G3"/>
<dbReference type="EMBL" id="RWGY01000029">
    <property type="protein sequence ID" value="TVU19239.1"/>
    <property type="molecule type" value="Genomic_DNA"/>
</dbReference>
<name>A0A5J9U6G3_9POAL</name>
<dbReference type="OrthoDB" id="693579at2759"/>
<protein>
    <recommendedName>
        <fullName evidence="1">F-box associated beta-propeller type 3 domain-containing protein</fullName>
    </recommendedName>
</protein>
<sequence>MGDGWGGVPADVFTAILLRIQLIHWRWLRLVCRHWRDVIDERTPEPRAHAKVLAFYTDGDRSRAFVVDGLPGGRRSVELNLPMINTARMIGTCNGLLCLWMSDDYSRGQIAVVNPAIREMITVNAPVTACSGRDATYSFGCHPATTGQYKILHVPLRPVRSSFLVCDSQAGEFDKVHVLTLGDVSSREWREVPAPAGSSCNLRFGFVSVHGVTYWVTEDAKKIMSFDLKDERVALVKCQQMPVLPAKDCYFYEQRSHLTDVRGRVGLAVGRSFDEFARSKIEVWVLEGGREEEQTWVKRYTILMHGVDPRQKMASPHIVHGEHVLTTYTLRPPFSNRRSLNAHQPREERKMRPCLMLRLGAPRPETATGVFEIRSECLQTFAYVETREPVVVYGDGIVYGGGRCDGEEAPGWTLVPTS</sequence>
<proteinExistence type="predicted"/>
<accession>A0A5J9U6G3</accession>
<keyword evidence="3" id="KW-1185">Reference proteome</keyword>
<feature type="domain" description="F-box associated beta-propeller type 3" evidence="1">
    <location>
        <begin position="88"/>
        <end position="331"/>
    </location>
</feature>
<gene>
    <name evidence="2" type="ORF">EJB05_35378</name>
</gene>
<reference evidence="2 3" key="1">
    <citation type="journal article" date="2019" name="Sci. Rep.">
        <title>A high-quality genome of Eragrostis curvula grass provides insights into Poaceae evolution and supports new strategies to enhance forage quality.</title>
        <authorList>
            <person name="Carballo J."/>
            <person name="Santos B.A.C.M."/>
            <person name="Zappacosta D."/>
            <person name="Garbus I."/>
            <person name="Selva J.P."/>
            <person name="Gallo C.A."/>
            <person name="Diaz A."/>
            <person name="Albertini E."/>
            <person name="Caccamo M."/>
            <person name="Echenique V."/>
        </authorList>
    </citation>
    <scope>NUCLEOTIDE SEQUENCE [LARGE SCALE GENOMIC DNA]</scope>
    <source>
        <strain evidence="3">cv. Victoria</strain>
        <tissue evidence="2">Leaf</tissue>
    </source>
</reference>
<comment type="caution">
    <text evidence="2">The sequence shown here is derived from an EMBL/GenBank/DDBJ whole genome shotgun (WGS) entry which is preliminary data.</text>
</comment>
<dbReference type="SUPFAM" id="SSF81383">
    <property type="entry name" value="F-box domain"/>
    <property type="match status" value="1"/>
</dbReference>
<evidence type="ECO:0000313" key="2">
    <source>
        <dbReference type="EMBL" id="TVU19239.1"/>
    </source>
</evidence>